<dbReference type="SUPFAM" id="SSF53335">
    <property type="entry name" value="S-adenosyl-L-methionine-dependent methyltransferases"/>
    <property type="match status" value="1"/>
</dbReference>
<dbReference type="GO" id="GO:0008168">
    <property type="term" value="F:methyltransferase activity"/>
    <property type="evidence" value="ECO:0007669"/>
    <property type="project" value="UniProtKB-KW"/>
</dbReference>
<dbReference type="Proteomes" id="UP000294028">
    <property type="component" value="Unassembled WGS sequence"/>
</dbReference>
<dbReference type="RefSeq" id="WP_129783977.1">
    <property type="nucleotide sequence ID" value="NZ_RZHH01000002.1"/>
</dbReference>
<dbReference type="CDD" id="cd02440">
    <property type="entry name" value="AdoMet_MTases"/>
    <property type="match status" value="1"/>
</dbReference>
<dbReference type="AlphaFoldDB" id="A0A482TQ40"/>
<dbReference type="Gene3D" id="3.40.50.150">
    <property type="entry name" value="Vaccinia Virus protein VP39"/>
    <property type="match status" value="1"/>
</dbReference>
<evidence type="ECO:0000313" key="3">
    <source>
        <dbReference type="Proteomes" id="UP000294028"/>
    </source>
</evidence>
<dbReference type="GO" id="GO:0032259">
    <property type="term" value="P:methylation"/>
    <property type="evidence" value="ECO:0007669"/>
    <property type="project" value="UniProtKB-KW"/>
</dbReference>
<gene>
    <name evidence="2" type="ORF">ELS19_06010</name>
</gene>
<sequence>MPDDALGTAMWDYLNGDYDGSCVHHDPRTGERWDANVEEFYFVTYDEWPAETQAFVDSLRTPLVDVGCGAGNHARVVQNRGDVVAFDASPMAVRTARARGVDAFVADMFAPPVADDGFETALVNGTQATLAQSEAERRDFLCELARVTTATGEAWIDSYDPERADESHGHRRTDEPGIGSRQFRVEYRGRDLVGPLLQFRTFSPETLRDACDGTPWTPTGVTYRGDVGYYKARLRK</sequence>
<evidence type="ECO:0000313" key="2">
    <source>
        <dbReference type="EMBL" id="RYJ15351.1"/>
    </source>
</evidence>
<name>A0A482TQ40_9EURY</name>
<proteinExistence type="predicted"/>
<dbReference type="InterPro" id="IPR029063">
    <property type="entry name" value="SAM-dependent_MTases_sf"/>
</dbReference>
<reference evidence="2 3" key="1">
    <citation type="submission" date="2018-12" db="EMBL/GenBank/DDBJ databases">
        <title>Genome analysis provides insights into bioremediation potentialities of Halogeometricum borinquense strain N11.</title>
        <authorList>
            <person name="Najjari A."/>
            <person name="Youssef N."/>
            <person name="Fhoula I."/>
            <person name="Ben Dhia O."/>
            <person name="Mahjoubi M."/>
            <person name="Ouzari H.I."/>
            <person name="Cherif A."/>
        </authorList>
    </citation>
    <scope>NUCLEOTIDE SEQUENCE [LARGE SCALE GENOMIC DNA]</scope>
    <source>
        <strain evidence="2 3">N11</strain>
    </source>
</reference>
<accession>A0A482TQ40</accession>
<protein>
    <submittedName>
        <fullName evidence="2">Class I SAM-dependent methyltransferase</fullName>
    </submittedName>
</protein>
<dbReference type="Pfam" id="PF13649">
    <property type="entry name" value="Methyltransf_25"/>
    <property type="match status" value="1"/>
</dbReference>
<keyword evidence="2" id="KW-0489">Methyltransferase</keyword>
<dbReference type="InterPro" id="IPR041698">
    <property type="entry name" value="Methyltransf_25"/>
</dbReference>
<feature type="domain" description="Methyltransferase" evidence="1">
    <location>
        <begin position="64"/>
        <end position="152"/>
    </location>
</feature>
<evidence type="ECO:0000259" key="1">
    <source>
        <dbReference type="Pfam" id="PF13649"/>
    </source>
</evidence>
<comment type="caution">
    <text evidence="2">The sequence shown here is derived from an EMBL/GenBank/DDBJ whole genome shotgun (WGS) entry which is preliminary data.</text>
</comment>
<organism evidence="2 3">
    <name type="scientific">Halogeometricum borinquense</name>
    <dbReference type="NCBI Taxonomy" id="60847"/>
    <lineage>
        <taxon>Archaea</taxon>
        <taxon>Methanobacteriati</taxon>
        <taxon>Methanobacteriota</taxon>
        <taxon>Stenosarchaea group</taxon>
        <taxon>Halobacteria</taxon>
        <taxon>Halobacteriales</taxon>
        <taxon>Haloferacaceae</taxon>
        <taxon>Halogeometricum</taxon>
    </lineage>
</organism>
<dbReference type="EMBL" id="RZHH01000002">
    <property type="protein sequence ID" value="RYJ15351.1"/>
    <property type="molecule type" value="Genomic_DNA"/>
</dbReference>
<keyword evidence="2" id="KW-0808">Transferase</keyword>